<accession>A0A1M6GGS0</accession>
<dbReference type="InterPro" id="IPR011990">
    <property type="entry name" value="TPR-like_helical_dom_sf"/>
</dbReference>
<dbReference type="OrthoDB" id="5694214at2"/>
<feature type="signal peptide" evidence="6">
    <location>
        <begin position="1"/>
        <end position="18"/>
    </location>
</feature>
<evidence type="ECO:0000256" key="5">
    <source>
        <dbReference type="ARBA" id="ARBA00023237"/>
    </source>
</evidence>
<feature type="domain" description="RagB/SusD" evidence="7">
    <location>
        <begin position="269"/>
        <end position="577"/>
    </location>
</feature>
<keyword evidence="3 6" id="KW-0732">Signal</keyword>
<evidence type="ECO:0000256" key="2">
    <source>
        <dbReference type="ARBA" id="ARBA00006275"/>
    </source>
</evidence>
<feature type="chain" id="PRO_5013042326" evidence="6">
    <location>
        <begin position="19"/>
        <end position="583"/>
    </location>
</feature>
<dbReference type="AlphaFoldDB" id="A0A1M6GGS0"/>
<sequence length="583" mass="65281">MKNIVCIRNLAIVLLVLAGSCSDDFLNEEPMGTVNENTLVNEDGVNALLIGAYSMIDGYSSTGSPNGGTGEASGTNWIWGDVPSDDMHRGDANGGWSQINDIERYEVRSDNEWLSGAWGINYDGVARANDVLRVLQKADSEISAATASQLAAEARFLRAWFHFQLRIKFEKIPYITENDDPLTVTNDREVWDDIENDLQFGIDNLDPSPSEVGRASSWAAMALKARVHLFQKEFAAAKPLLDNIIDNGPFQLEDHFYNNFDEEHQNNGESIFEIQYSVNDGAGVANSGIDHQTLYPRGQDVGLCCAYSAPSFDLFNAFKVDADGLPMLDTFQDDLLVEDYKVLDTEDFTPTDHLLDPRVDWTIGRRGIPFLDWGPMSGSDWMQDQLNMGPFLNKKNMFYKRNLGVISTESSYWAPGVNGNNFRLLRLGHVILWRAEVAVEEGDLATALTLVNQIRSRSMDDIVMGKVANTRFSADDPIVVDESQPAANYKLGLYPSFPDEEFARKAVRHEMRLEFALEGMRFFDLVRWGIAENTLNTYLASELKDDKLPWLKGSSFAAGKNEYWPIPQVQLDLQEGVLIPNGY</sequence>
<dbReference type="PROSITE" id="PS51257">
    <property type="entry name" value="PROKAR_LIPOPROTEIN"/>
    <property type="match status" value="1"/>
</dbReference>
<evidence type="ECO:0000313" key="9">
    <source>
        <dbReference type="EMBL" id="SHJ09127.1"/>
    </source>
</evidence>
<gene>
    <name evidence="9" type="ORF">SAMN04488513_102812</name>
</gene>
<keyword evidence="10" id="KW-1185">Reference proteome</keyword>
<evidence type="ECO:0000256" key="6">
    <source>
        <dbReference type="SAM" id="SignalP"/>
    </source>
</evidence>
<reference evidence="10" key="1">
    <citation type="submission" date="2016-11" db="EMBL/GenBank/DDBJ databases">
        <authorList>
            <person name="Varghese N."/>
            <person name="Submissions S."/>
        </authorList>
    </citation>
    <scope>NUCLEOTIDE SEQUENCE [LARGE SCALE GENOMIC DNA]</scope>
    <source>
        <strain evidence="10">DSM 19858</strain>
    </source>
</reference>
<dbReference type="InterPro" id="IPR012944">
    <property type="entry name" value="SusD_RagB_dom"/>
</dbReference>
<feature type="domain" description="SusD-like N-terminal" evidence="8">
    <location>
        <begin position="93"/>
        <end position="229"/>
    </location>
</feature>
<dbReference type="GO" id="GO:0009279">
    <property type="term" value="C:cell outer membrane"/>
    <property type="evidence" value="ECO:0007669"/>
    <property type="project" value="UniProtKB-SubCell"/>
</dbReference>
<keyword evidence="4" id="KW-0472">Membrane</keyword>
<proteinExistence type="inferred from homology"/>
<keyword evidence="5" id="KW-0998">Cell outer membrane</keyword>
<dbReference type="SUPFAM" id="SSF48452">
    <property type="entry name" value="TPR-like"/>
    <property type="match status" value="1"/>
</dbReference>
<dbReference type="Pfam" id="PF14322">
    <property type="entry name" value="SusD-like_3"/>
    <property type="match status" value="1"/>
</dbReference>
<comment type="subcellular location">
    <subcellularLocation>
        <location evidence="1">Cell outer membrane</location>
    </subcellularLocation>
</comment>
<dbReference type="Pfam" id="PF07980">
    <property type="entry name" value="SusD_RagB"/>
    <property type="match status" value="1"/>
</dbReference>
<evidence type="ECO:0000256" key="3">
    <source>
        <dbReference type="ARBA" id="ARBA00022729"/>
    </source>
</evidence>
<dbReference type="InterPro" id="IPR033985">
    <property type="entry name" value="SusD-like_N"/>
</dbReference>
<evidence type="ECO:0000259" key="7">
    <source>
        <dbReference type="Pfam" id="PF07980"/>
    </source>
</evidence>
<evidence type="ECO:0000259" key="8">
    <source>
        <dbReference type="Pfam" id="PF14322"/>
    </source>
</evidence>
<dbReference type="RefSeq" id="WP_072992189.1">
    <property type="nucleotide sequence ID" value="NZ_FQYU01000002.1"/>
</dbReference>
<dbReference type="Proteomes" id="UP000184543">
    <property type="component" value="Unassembled WGS sequence"/>
</dbReference>
<evidence type="ECO:0000256" key="4">
    <source>
        <dbReference type="ARBA" id="ARBA00023136"/>
    </source>
</evidence>
<organism evidence="9 10">
    <name type="scientific">Pseudozobellia thermophila</name>
    <dbReference type="NCBI Taxonomy" id="192903"/>
    <lineage>
        <taxon>Bacteria</taxon>
        <taxon>Pseudomonadati</taxon>
        <taxon>Bacteroidota</taxon>
        <taxon>Flavobacteriia</taxon>
        <taxon>Flavobacteriales</taxon>
        <taxon>Flavobacteriaceae</taxon>
        <taxon>Pseudozobellia</taxon>
    </lineage>
</organism>
<evidence type="ECO:0000313" key="10">
    <source>
        <dbReference type="Proteomes" id="UP000184543"/>
    </source>
</evidence>
<dbReference type="Gene3D" id="1.25.40.390">
    <property type="match status" value="1"/>
</dbReference>
<name>A0A1M6GGS0_9FLAO</name>
<evidence type="ECO:0000256" key="1">
    <source>
        <dbReference type="ARBA" id="ARBA00004442"/>
    </source>
</evidence>
<dbReference type="STRING" id="192903.SAMN04488513_102812"/>
<comment type="similarity">
    <text evidence="2">Belongs to the SusD family.</text>
</comment>
<dbReference type="EMBL" id="FQYU01000002">
    <property type="protein sequence ID" value="SHJ09127.1"/>
    <property type="molecule type" value="Genomic_DNA"/>
</dbReference>
<protein>
    <submittedName>
        <fullName evidence="9">Starch-binding associating with outer membrane</fullName>
    </submittedName>
</protein>